<proteinExistence type="predicted"/>
<dbReference type="Proteomes" id="UP001524547">
    <property type="component" value="Unassembled WGS sequence"/>
</dbReference>
<dbReference type="EMBL" id="JAMZEJ010000007">
    <property type="protein sequence ID" value="MCQ8241670.1"/>
    <property type="molecule type" value="Genomic_DNA"/>
</dbReference>
<protein>
    <recommendedName>
        <fullName evidence="4">Tetratricopeptide repeat protein</fullName>
    </recommendedName>
</protein>
<feature type="region of interest" description="Disordered" evidence="1">
    <location>
        <begin position="216"/>
        <end position="245"/>
    </location>
</feature>
<keyword evidence="3" id="KW-1185">Reference proteome</keyword>
<accession>A0ABT1VZN6</accession>
<dbReference type="RefSeq" id="WP_422920412.1">
    <property type="nucleotide sequence ID" value="NZ_JAMZEJ010000007.1"/>
</dbReference>
<feature type="compositionally biased region" description="Basic and acidic residues" evidence="1">
    <location>
        <begin position="224"/>
        <end position="238"/>
    </location>
</feature>
<gene>
    <name evidence="2" type="ORF">NFI88_12575</name>
</gene>
<evidence type="ECO:0000256" key="1">
    <source>
        <dbReference type="SAM" id="MobiDB-lite"/>
    </source>
</evidence>
<dbReference type="SUPFAM" id="SSF48452">
    <property type="entry name" value="TPR-like"/>
    <property type="match status" value="1"/>
</dbReference>
<comment type="caution">
    <text evidence="2">The sequence shown here is derived from an EMBL/GenBank/DDBJ whole genome shotgun (WGS) entry which is preliminary data.</text>
</comment>
<evidence type="ECO:0000313" key="3">
    <source>
        <dbReference type="Proteomes" id="UP001524547"/>
    </source>
</evidence>
<sequence length="794" mass="83006">MARPLQSAPKVEAAQTLPSVAYPAVIPTPPAGVGAGPGAGLALLLPAAGGQPASLLLPAEEHTGAAGFVTGRKVVVVLDAPRPLDLGAALGDPTFAEARLTMLPDGVAMTVPLPADRQPLLRRVAGGWSLSWTLLGPTPAKAAIVGSDNSVFPVPDAGRVLIVVDPETGSDLLVGTVRRDSVPMEQSRRGGGFIVRPSVAGVVVERLADDVGMRATPHGFELTRPSDRDEDGHERRGSDGLGRISHLGLVPAGEIEQRLRSSIAAAAAAPTSERLLPRLDAAEAALGLGDGRLARSIARVAAQDAPSAHASQRLRWLLTASAALDGAEPDGWVTRALPPATDDELAAWEALAALAIRPTQVAAAAALAARIGVVLDYPQPLRQAAIERIRLAAYRGSGDVRRILASALPNDPALRMMKVLDEPVGSISPALSAKEVATWAVDRSPLLRVLAAEAVARDLIHDPDPRAAEKRLDAALLDARMIGAEHDLLLRKLELEQQAGRWQQALQSFDAAAAETSSLSNGLREKGVSLLKAMNRALMEQPASADARRTLLMSPLMTAHLDLLRGRPEEAGLIRDLASRYDALGLPNQAEALYRRALPLINDPTDRAPLGLAIARLQLDRDAPGEALATLEATGGDDPHALGRDRLLLKAACLLRAGRMSEVSSSLEGISGANAAMLRADAAEAAHDAAGEGRALRDAAATLVPSAGPLKGVAAELLLRRAGVAVTAHDEEALRELRAVDVSRFSDQSRRALFATLIRAADPHADDLALELSQARGALKLLEQPPAHSGGASR</sequence>
<reference evidence="2 3" key="1">
    <citation type="submission" date="2022-06" db="EMBL/GenBank/DDBJ databases">
        <title>Rhizosaccharibacter gen. nov. sp. nov. KSS12, endophytic bacteria isolated from sugarcane.</title>
        <authorList>
            <person name="Pitiwittayakul N."/>
        </authorList>
    </citation>
    <scope>NUCLEOTIDE SEQUENCE [LARGE SCALE GENOMIC DNA]</scope>
    <source>
        <strain evidence="2 3">KSS12</strain>
    </source>
</reference>
<dbReference type="InterPro" id="IPR011990">
    <property type="entry name" value="TPR-like_helical_dom_sf"/>
</dbReference>
<evidence type="ECO:0008006" key="4">
    <source>
        <dbReference type="Google" id="ProtNLM"/>
    </source>
</evidence>
<organism evidence="2 3">
    <name type="scientific">Rhizosaccharibacter radicis</name>
    <dbReference type="NCBI Taxonomy" id="2782605"/>
    <lineage>
        <taxon>Bacteria</taxon>
        <taxon>Pseudomonadati</taxon>
        <taxon>Pseudomonadota</taxon>
        <taxon>Alphaproteobacteria</taxon>
        <taxon>Acetobacterales</taxon>
        <taxon>Acetobacteraceae</taxon>
        <taxon>Rhizosaccharibacter</taxon>
    </lineage>
</organism>
<name>A0ABT1VZN6_9PROT</name>
<evidence type="ECO:0000313" key="2">
    <source>
        <dbReference type="EMBL" id="MCQ8241670.1"/>
    </source>
</evidence>